<keyword evidence="5 6" id="KW-0472">Membrane</keyword>
<evidence type="ECO:0000313" key="8">
    <source>
        <dbReference type="Proteomes" id="UP001500443"/>
    </source>
</evidence>
<keyword evidence="4 6" id="KW-1133">Transmembrane helix</keyword>
<dbReference type="PANTHER" id="PTHR30086">
    <property type="entry name" value="ARGININE EXPORTER PROTEIN ARGO"/>
    <property type="match status" value="1"/>
</dbReference>
<dbReference type="Pfam" id="PF01810">
    <property type="entry name" value="LysE"/>
    <property type="match status" value="1"/>
</dbReference>
<keyword evidence="8" id="KW-1185">Reference proteome</keyword>
<reference evidence="7 8" key="1">
    <citation type="journal article" date="2019" name="Int. J. Syst. Evol. Microbiol.">
        <title>The Global Catalogue of Microorganisms (GCM) 10K type strain sequencing project: providing services to taxonomists for standard genome sequencing and annotation.</title>
        <authorList>
            <consortium name="The Broad Institute Genomics Platform"/>
            <consortium name="The Broad Institute Genome Sequencing Center for Infectious Disease"/>
            <person name="Wu L."/>
            <person name="Ma J."/>
        </authorList>
    </citation>
    <scope>NUCLEOTIDE SEQUENCE [LARGE SCALE GENOMIC DNA]</scope>
    <source>
        <strain evidence="7 8">JCM 15481</strain>
    </source>
</reference>
<evidence type="ECO:0000256" key="6">
    <source>
        <dbReference type="SAM" id="Phobius"/>
    </source>
</evidence>
<feature type="transmembrane region" description="Helical" evidence="6">
    <location>
        <begin position="158"/>
        <end position="179"/>
    </location>
</feature>
<evidence type="ECO:0000256" key="2">
    <source>
        <dbReference type="ARBA" id="ARBA00022475"/>
    </source>
</evidence>
<name>A0ABN1ZVG7_9ACTN</name>
<dbReference type="PANTHER" id="PTHR30086:SF14">
    <property type="entry name" value="HOMOSERINE_HOMOSERINE LACTONE EFFLUX PROTEIN"/>
    <property type="match status" value="1"/>
</dbReference>
<evidence type="ECO:0000256" key="3">
    <source>
        <dbReference type="ARBA" id="ARBA00022692"/>
    </source>
</evidence>
<evidence type="ECO:0000256" key="1">
    <source>
        <dbReference type="ARBA" id="ARBA00004651"/>
    </source>
</evidence>
<keyword evidence="2" id="KW-1003">Cell membrane</keyword>
<gene>
    <name evidence="7" type="ORF">GCM10009802_61800</name>
</gene>
<dbReference type="RefSeq" id="WP_344294684.1">
    <property type="nucleotide sequence ID" value="NZ_BAAAPF010000377.1"/>
</dbReference>
<protein>
    <submittedName>
        <fullName evidence="7">LysE family translocator</fullName>
    </submittedName>
</protein>
<feature type="transmembrane region" description="Helical" evidence="6">
    <location>
        <begin position="116"/>
        <end position="138"/>
    </location>
</feature>
<feature type="transmembrane region" description="Helical" evidence="6">
    <location>
        <begin position="57"/>
        <end position="81"/>
    </location>
</feature>
<accession>A0ABN1ZVG7</accession>
<dbReference type="PIRSF" id="PIRSF006324">
    <property type="entry name" value="LeuE"/>
    <property type="match status" value="1"/>
</dbReference>
<keyword evidence="3 6" id="KW-0812">Transmembrane</keyword>
<dbReference type="Proteomes" id="UP001500443">
    <property type="component" value="Unassembled WGS sequence"/>
</dbReference>
<evidence type="ECO:0000256" key="5">
    <source>
        <dbReference type="ARBA" id="ARBA00023136"/>
    </source>
</evidence>
<evidence type="ECO:0000256" key="4">
    <source>
        <dbReference type="ARBA" id="ARBA00022989"/>
    </source>
</evidence>
<dbReference type="EMBL" id="BAAAPF010000377">
    <property type="protein sequence ID" value="GAA1505449.1"/>
    <property type="molecule type" value="Genomic_DNA"/>
</dbReference>
<organism evidence="7 8">
    <name type="scientific">Streptomyces synnematoformans</name>
    <dbReference type="NCBI Taxonomy" id="415721"/>
    <lineage>
        <taxon>Bacteria</taxon>
        <taxon>Bacillati</taxon>
        <taxon>Actinomycetota</taxon>
        <taxon>Actinomycetes</taxon>
        <taxon>Kitasatosporales</taxon>
        <taxon>Streptomycetaceae</taxon>
        <taxon>Streptomyces</taxon>
    </lineage>
</organism>
<sequence>MSTAFLLTTLVVVVTPGTGVVYTLAAGLAHGRRASVVAAFGCTLGTVPHAVATVTGLAALLHASALAFEVVKYLGVAYLLYMAWSTLRDKDALAVGDDAPGGPGGASSGPRPAGRVIVSGVLLNLLNPKLTMFFVAFLPQFVPAGEEGSVAAMLRLSAVFTGLTFVVFVAYGMCAAAVRGQVLGRPRVLTAIRRVFAASFVGLGAKLAVA</sequence>
<comment type="caution">
    <text evidence="7">The sequence shown here is derived from an EMBL/GenBank/DDBJ whole genome shotgun (WGS) entry which is preliminary data.</text>
</comment>
<evidence type="ECO:0000313" key="7">
    <source>
        <dbReference type="EMBL" id="GAA1505449.1"/>
    </source>
</evidence>
<dbReference type="InterPro" id="IPR001123">
    <property type="entry name" value="LeuE-type"/>
</dbReference>
<comment type="subcellular location">
    <subcellularLocation>
        <location evidence="1">Cell membrane</location>
        <topology evidence="1">Multi-pass membrane protein</topology>
    </subcellularLocation>
</comment>
<proteinExistence type="predicted"/>